<protein>
    <submittedName>
        <fullName evidence="2">Glycosyl transferase</fullName>
    </submittedName>
</protein>
<dbReference type="CDD" id="cd03801">
    <property type="entry name" value="GT4_PimA-like"/>
    <property type="match status" value="1"/>
</dbReference>
<evidence type="ECO:0000313" key="2">
    <source>
        <dbReference type="EMBL" id="PZP30939.1"/>
    </source>
</evidence>
<comment type="caution">
    <text evidence="2">The sequence shown here is derived from an EMBL/GenBank/DDBJ whole genome shotgun (WGS) entry which is preliminary data.</text>
</comment>
<evidence type="ECO:0000259" key="1">
    <source>
        <dbReference type="Pfam" id="PF00534"/>
    </source>
</evidence>
<dbReference type="Pfam" id="PF00534">
    <property type="entry name" value="Glycos_transf_1"/>
    <property type="match status" value="1"/>
</dbReference>
<reference evidence="2 3" key="1">
    <citation type="submission" date="2017-08" db="EMBL/GenBank/DDBJ databases">
        <title>Infants hospitalized years apart are colonized by the same room-sourced microbial strains.</title>
        <authorList>
            <person name="Brooks B."/>
            <person name="Olm M.R."/>
            <person name="Firek B.A."/>
            <person name="Baker R."/>
            <person name="Thomas B.C."/>
            <person name="Morowitz M.J."/>
            <person name="Banfield J.F."/>
        </authorList>
    </citation>
    <scope>NUCLEOTIDE SEQUENCE [LARGE SCALE GENOMIC DNA]</scope>
    <source>
        <strain evidence="2">S2_012_000_R2_81</strain>
    </source>
</reference>
<dbReference type="SUPFAM" id="SSF53756">
    <property type="entry name" value="UDP-Glycosyltransferase/glycogen phosphorylase"/>
    <property type="match status" value="1"/>
</dbReference>
<sequence>MPRVMQLQLHDDPLRRRPATLLEDWPTMRQLARSAAAAGAEVRVVSVCEVAEQHRVDGVDYLFLPRAALAQQLQAWRPQLLHVQGLAQGLALPPLLDRWPELPVLLQDRADRPPRPWRWLAWRRALARARGVMFCDAGQAAPWRRRGLLAPGAQVYELPGSSSDFGPQPRDAARARCGMTGEPALLWVGHLDANKDPLTVLDGLARAAPYLPDLQLWCCYGSNALVPEMRARVAADPRLRGRVHWLGRVPHGQVETLMAAADALVQGSHREATGFTVLEALACALPPLVTDIPAFRALLGAPAEAGRLWRVGHGEGLAQALLSLMREPEAARRAAARQRFEHCLSPTAWGQRLVAIYEDALRP</sequence>
<dbReference type="PANTHER" id="PTHR12526">
    <property type="entry name" value="GLYCOSYLTRANSFERASE"/>
    <property type="match status" value="1"/>
</dbReference>
<gene>
    <name evidence="2" type="ORF">DI603_13470</name>
</gene>
<dbReference type="GO" id="GO:0016757">
    <property type="term" value="F:glycosyltransferase activity"/>
    <property type="evidence" value="ECO:0007669"/>
    <property type="project" value="InterPro"/>
</dbReference>
<evidence type="ECO:0000313" key="3">
    <source>
        <dbReference type="Proteomes" id="UP000249633"/>
    </source>
</evidence>
<dbReference type="InterPro" id="IPR001296">
    <property type="entry name" value="Glyco_trans_1"/>
</dbReference>
<dbReference type="AlphaFoldDB" id="A0A2W5FN46"/>
<accession>A0A2W5FN46</accession>
<organism evidence="2 3">
    <name type="scientific">Roseateles depolymerans</name>
    <dbReference type="NCBI Taxonomy" id="76731"/>
    <lineage>
        <taxon>Bacteria</taxon>
        <taxon>Pseudomonadati</taxon>
        <taxon>Pseudomonadota</taxon>
        <taxon>Betaproteobacteria</taxon>
        <taxon>Burkholderiales</taxon>
        <taxon>Sphaerotilaceae</taxon>
        <taxon>Roseateles</taxon>
    </lineage>
</organism>
<dbReference type="Gene3D" id="3.40.50.2000">
    <property type="entry name" value="Glycogen Phosphorylase B"/>
    <property type="match status" value="1"/>
</dbReference>
<dbReference type="PANTHER" id="PTHR12526:SF637">
    <property type="entry name" value="GLYCOSYLTRANSFERASE EPSF-RELATED"/>
    <property type="match status" value="1"/>
</dbReference>
<dbReference type="EMBL" id="QFOD01000012">
    <property type="protein sequence ID" value="PZP30939.1"/>
    <property type="molecule type" value="Genomic_DNA"/>
</dbReference>
<dbReference type="Proteomes" id="UP000249633">
    <property type="component" value="Unassembled WGS sequence"/>
</dbReference>
<name>A0A2W5FN46_9BURK</name>
<proteinExistence type="predicted"/>
<feature type="domain" description="Glycosyl transferase family 1" evidence="1">
    <location>
        <begin position="181"/>
        <end position="336"/>
    </location>
</feature>
<keyword evidence="2" id="KW-0808">Transferase</keyword>